<name>A0AAE3MI58_9BACT</name>
<gene>
    <name evidence="1" type="ORF">OM074_20895</name>
</gene>
<proteinExistence type="predicted"/>
<accession>A0AAE3MI58</accession>
<evidence type="ECO:0000313" key="2">
    <source>
        <dbReference type="Proteomes" id="UP001207408"/>
    </source>
</evidence>
<sequence>MNYIKHQQHVFAMMDDNEKIKPNHISLYISLFRIWNYNRFKNPITVFRAEVMKMSKINSHTTYSKVLKELELYGFIRYHPSYDPNLGSKIYLSIFWTGTRPRPVQNLVPIYKHINNIYNNSKSNDLSQNELKEDNMKEKQKKAFQVPPIEHIQIYFEQ</sequence>
<dbReference type="AlphaFoldDB" id="A0AAE3MI58"/>
<keyword evidence="2" id="KW-1185">Reference proteome</keyword>
<reference evidence="1" key="1">
    <citation type="submission" date="2022-10" db="EMBL/GenBank/DDBJ databases">
        <authorList>
            <person name="Yu W.X."/>
        </authorList>
    </citation>
    <scope>NUCLEOTIDE SEQUENCE</scope>
    <source>
        <strain evidence="1">D04</strain>
    </source>
</reference>
<dbReference type="EMBL" id="JAPDPI010000095">
    <property type="protein sequence ID" value="MCW3808092.1"/>
    <property type="molecule type" value="Genomic_DNA"/>
</dbReference>
<organism evidence="1 2">
    <name type="scientific">Plebeiibacterium marinum</name>
    <dbReference type="NCBI Taxonomy" id="2992111"/>
    <lineage>
        <taxon>Bacteria</taxon>
        <taxon>Pseudomonadati</taxon>
        <taxon>Bacteroidota</taxon>
        <taxon>Bacteroidia</taxon>
        <taxon>Marinilabiliales</taxon>
        <taxon>Marinilabiliaceae</taxon>
        <taxon>Plebeiibacterium</taxon>
    </lineage>
</organism>
<comment type="caution">
    <text evidence="1">The sequence shown here is derived from an EMBL/GenBank/DDBJ whole genome shotgun (WGS) entry which is preliminary data.</text>
</comment>
<feature type="non-terminal residue" evidence="1">
    <location>
        <position position="158"/>
    </location>
</feature>
<protein>
    <submittedName>
        <fullName evidence="1">Uncharacterized protein</fullName>
    </submittedName>
</protein>
<evidence type="ECO:0000313" key="1">
    <source>
        <dbReference type="EMBL" id="MCW3808092.1"/>
    </source>
</evidence>
<dbReference type="Proteomes" id="UP001207408">
    <property type="component" value="Unassembled WGS sequence"/>
</dbReference>
<dbReference type="RefSeq" id="WP_301202646.1">
    <property type="nucleotide sequence ID" value="NZ_JAPDPI010000095.1"/>
</dbReference>